<feature type="compositionally biased region" description="Polar residues" evidence="1">
    <location>
        <begin position="63"/>
        <end position="85"/>
    </location>
</feature>
<name>A0A368FYV8_ANCCA</name>
<proteinExistence type="predicted"/>
<evidence type="ECO:0000313" key="3">
    <source>
        <dbReference type="Proteomes" id="UP000252519"/>
    </source>
</evidence>
<protein>
    <submittedName>
        <fullName evidence="2">Uncharacterized protein</fullName>
    </submittedName>
</protein>
<dbReference type="AlphaFoldDB" id="A0A368FYV8"/>
<evidence type="ECO:0000256" key="1">
    <source>
        <dbReference type="SAM" id="MobiDB-lite"/>
    </source>
</evidence>
<keyword evidence="3" id="KW-1185">Reference proteome</keyword>
<evidence type="ECO:0000313" key="2">
    <source>
        <dbReference type="EMBL" id="RCN35925.1"/>
    </source>
</evidence>
<sequence>MTPIPVPWRVSHFIPPDKNLSIEPRRPYNGGFPGIGVFPISEWYYFLETRLISLIQRAPLDYNNQHNTTNGEVEETNQLAPINTSKQDDESCVL</sequence>
<accession>A0A368FYV8</accession>
<reference evidence="2 3" key="1">
    <citation type="submission" date="2014-10" db="EMBL/GenBank/DDBJ databases">
        <title>Draft genome of the hookworm Ancylostoma caninum.</title>
        <authorList>
            <person name="Mitreva M."/>
        </authorList>
    </citation>
    <scope>NUCLEOTIDE SEQUENCE [LARGE SCALE GENOMIC DNA]</scope>
    <source>
        <strain evidence="2 3">Baltimore</strain>
    </source>
</reference>
<dbReference type="EMBL" id="JOJR01000611">
    <property type="protein sequence ID" value="RCN35925.1"/>
    <property type="molecule type" value="Genomic_DNA"/>
</dbReference>
<comment type="caution">
    <text evidence="2">The sequence shown here is derived from an EMBL/GenBank/DDBJ whole genome shotgun (WGS) entry which is preliminary data.</text>
</comment>
<dbReference type="Proteomes" id="UP000252519">
    <property type="component" value="Unassembled WGS sequence"/>
</dbReference>
<gene>
    <name evidence="2" type="ORF">ANCCAN_18205</name>
</gene>
<feature type="region of interest" description="Disordered" evidence="1">
    <location>
        <begin position="63"/>
        <end position="94"/>
    </location>
</feature>
<organism evidence="2 3">
    <name type="scientific">Ancylostoma caninum</name>
    <name type="common">Dog hookworm</name>
    <dbReference type="NCBI Taxonomy" id="29170"/>
    <lineage>
        <taxon>Eukaryota</taxon>
        <taxon>Metazoa</taxon>
        <taxon>Ecdysozoa</taxon>
        <taxon>Nematoda</taxon>
        <taxon>Chromadorea</taxon>
        <taxon>Rhabditida</taxon>
        <taxon>Rhabditina</taxon>
        <taxon>Rhabditomorpha</taxon>
        <taxon>Strongyloidea</taxon>
        <taxon>Ancylostomatidae</taxon>
        <taxon>Ancylostomatinae</taxon>
        <taxon>Ancylostoma</taxon>
    </lineage>
</organism>